<dbReference type="STRING" id="329885.A0A4U0U2H5"/>
<name>A0A4U0U2H5_9PEZI</name>
<gene>
    <name evidence="1" type="ORF">B0A54_16094</name>
</gene>
<sequence length="195" mass="20801">MSRLPPLPRSDLPPAAQRAHDTISSFFASSPLGTACAYKRPTDDALIGPMPFYLASPDIGQDVMGLVGKAAALPGLSLEARETAILAVGARFQAGYELYAHTRMALKTTKLGEERVRLIAGGEKPKDLEEARGVAFDVATHLSSKPGALPQEMWNRSVRVLGREGTVALVHFVGLYAYTCIVLNAMDAPVPEAGK</sequence>
<dbReference type="InterPro" id="IPR029032">
    <property type="entry name" value="AhpD-like"/>
</dbReference>
<dbReference type="SUPFAM" id="SSF69118">
    <property type="entry name" value="AhpD-like"/>
    <property type="match status" value="1"/>
</dbReference>
<proteinExistence type="predicted"/>
<evidence type="ECO:0000313" key="2">
    <source>
        <dbReference type="Proteomes" id="UP000310066"/>
    </source>
</evidence>
<organism evidence="1 2">
    <name type="scientific">Friedmanniomyces endolithicus</name>
    <dbReference type="NCBI Taxonomy" id="329885"/>
    <lineage>
        <taxon>Eukaryota</taxon>
        <taxon>Fungi</taxon>
        <taxon>Dikarya</taxon>
        <taxon>Ascomycota</taxon>
        <taxon>Pezizomycotina</taxon>
        <taxon>Dothideomycetes</taxon>
        <taxon>Dothideomycetidae</taxon>
        <taxon>Mycosphaerellales</taxon>
        <taxon>Teratosphaeriaceae</taxon>
        <taxon>Friedmanniomyces</taxon>
    </lineage>
</organism>
<dbReference type="Proteomes" id="UP000310066">
    <property type="component" value="Unassembled WGS sequence"/>
</dbReference>
<comment type="caution">
    <text evidence="1">The sequence shown here is derived from an EMBL/GenBank/DDBJ whole genome shotgun (WGS) entry which is preliminary data.</text>
</comment>
<reference evidence="1 2" key="1">
    <citation type="submission" date="2017-03" db="EMBL/GenBank/DDBJ databases">
        <title>Genomes of endolithic fungi from Antarctica.</title>
        <authorList>
            <person name="Coleine C."/>
            <person name="Masonjones S."/>
            <person name="Stajich J.E."/>
        </authorList>
    </citation>
    <scope>NUCLEOTIDE SEQUENCE [LARGE SCALE GENOMIC DNA]</scope>
    <source>
        <strain evidence="1 2">CCFEE 5311</strain>
    </source>
</reference>
<evidence type="ECO:0000313" key="1">
    <source>
        <dbReference type="EMBL" id="TKA28295.1"/>
    </source>
</evidence>
<dbReference type="PANTHER" id="PTHR34846">
    <property type="entry name" value="4-CARBOXYMUCONOLACTONE DECARBOXYLASE FAMILY PROTEIN (AFU_ORTHOLOGUE AFUA_6G11590)"/>
    <property type="match status" value="1"/>
</dbReference>
<protein>
    <recommendedName>
        <fullName evidence="3">Carboxymuconolactone decarboxylase-like domain-containing protein</fullName>
    </recommendedName>
</protein>
<dbReference type="AlphaFoldDB" id="A0A4U0U2H5"/>
<dbReference type="Gene3D" id="1.20.1290.10">
    <property type="entry name" value="AhpD-like"/>
    <property type="match status" value="1"/>
</dbReference>
<accession>A0A4U0U2H5</accession>
<dbReference type="EMBL" id="NAJP01000118">
    <property type="protein sequence ID" value="TKA28295.1"/>
    <property type="molecule type" value="Genomic_DNA"/>
</dbReference>
<dbReference type="PANTHER" id="PTHR34846:SF11">
    <property type="entry name" value="4-CARBOXYMUCONOLACTONE DECARBOXYLASE FAMILY PROTEIN (AFU_ORTHOLOGUE AFUA_6G11590)"/>
    <property type="match status" value="1"/>
</dbReference>
<dbReference type="OrthoDB" id="2567457at2759"/>
<evidence type="ECO:0008006" key="3">
    <source>
        <dbReference type="Google" id="ProtNLM"/>
    </source>
</evidence>